<keyword evidence="2" id="KW-1185">Reference proteome</keyword>
<dbReference type="AlphaFoldDB" id="A0AAV1BZE0"/>
<dbReference type="EMBL" id="OX459118">
    <property type="protein sequence ID" value="CAI9088759.1"/>
    <property type="molecule type" value="Genomic_DNA"/>
</dbReference>
<reference evidence="1" key="1">
    <citation type="submission" date="2023-03" db="EMBL/GenBank/DDBJ databases">
        <authorList>
            <person name="Julca I."/>
        </authorList>
    </citation>
    <scope>NUCLEOTIDE SEQUENCE</scope>
</reference>
<evidence type="ECO:0000313" key="2">
    <source>
        <dbReference type="Proteomes" id="UP001161247"/>
    </source>
</evidence>
<gene>
    <name evidence="1" type="ORF">OLC1_LOCUS1257</name>
</gene>
<accession>A0AAV1BZE0</accession>
<dbReference type="Proteomes" id="UP001161247">
    <property type="component" value="Chromosome 1"/>
</dbReference>
<name>A0AAV1BZE0_OLDCO</name>
<protein>
    <submittedName>
        <fullName evidence="1">OLC1v1023181C1</fullName>
    </submittedName>
</protein>
<organism evidence="1 2">
    <name type="scientific">Oldenlandia corymbosa var. corymbosa</name>
    <dbReference type="NCBI Taxonomy" id="529605"/>
    <lineage>
        <taxon>Eukaryota</taxon>
        <taxon>Viridiplantae</taxon>
        <taxon>Streptophyta</taxon>
        <taxon>Embryophyta</taxon>
        <taxon>Tracheophyta</taxon>
        <taxon>Spermatophyta</taxon>
        <taxon>Magnoliopsida</taxon>
        <taxon>eudicotyledons</taxon>
        <taxon>Gunneridae</taxon>
        <taxon>Pentapetalae</taxon>
        <taxon>asterids</taxon>
        <taxon>lamiids</taxon>
        <taxon>Gentianales</taxon>
        <taxon>Rubiaceae</taxon>
        <taxon>Rubioideae</taxon>
        <taxon>Spermacoceae</taxon>
        <taxon>Hedyotis-Oldenlandia complex</taxon>
        <taxon>Oldenlandia</taxon>
    </lineage>
</organism>
<proteinExistence type="predicted"/>
<sequence>MSPQLEAIFSSEFAINPWENFDVDWTKPPRFDVYPDEDISGSVEATVVDLLSGEDDSATVENLRHHRMPMIVQDGRLVSTSSIVSSHFSAFCPFQVTSMEFKFPSVLGDFTLLEQCSFIIVAARND</sequence>
<evidence type="ECO:0000313" key="1">
    <source>
        <dbReference type="EMBL" id="CAI9088759.1"/>
    </source>
</evidence>